<dbReference type="InterPro" id="IPR004821">
    <property type="entry name" value="Cyt_trans-like"/>
</dbReference>
<organism evidence="4 5">
    <name type="scientific">Aliiglaciecola lipolytica E3</name>
    <dbReference type="NCBI Taxonomy" id="1127673"/>
    <lineage>
        <taxon>Bacteria</taxon>
        <taxon>Pseudomonadati</taxon>
        <taxon>Pseudomonadota</taxon>
        <taxon>Gammaproteobacteria</taxon>
        <taxon>Alteromonadales</taxon>
        <taxon>Alteromonadaceae</taxon>
        <taxon>Aliiglaciecola</taxon>
    </lineage>
</organism>
<dbReference type="Gene3D" id="3.40.50.620">
    <property type="entry name" value="HUPs"/>
    <property type="match status" value="1"/>
</dbReference>
<keyword evidence="5" id="KW-1185">Reference proteome</keyword>
<comment type="caution">
    <text evidence="4">The sequence shown here is derived from an EMBL/GenBank/DDBJ whole genome shotgun (WGS) entry which is preliminary data.</text>
</comment>
<keyword evidence="2 4" id="KW-0548">Nucleotidyltransferase</keyword>
<evidence type="ECO:0000313" key="5">
    <source>
        <dbReference type="Proteomes" id="UP000006334"/>
    </source>
</evidence>
<dbReference type="AlphaFoldDB" id="K6YAJ5"/>
<proteinExistence type="predicted"/>
<dbReference type="Proteomes" id="UP000006334">
    <property type="component" value="Unassembled WGS sequence"/>
</dbReference>
<protein>
    <submittedName>
        <fullName evidence="4">Glycerol-3-phosphate cytidylyltransferase</fullName>
    </submittedName>
</protein>
<dbReference type="InterPro" id="IPR050385">
    <property type="entry name" value="Archaeal_FAD_synthase"/>
</dbReference>
<dbReference type="STRING" id="1127673.GLIP_2592"/>
<dbReference type="GO" id="GO:0016779">
    <property type="term" value="F:nucleotidyltransferase activity"/>
    <property type="evidence" value="ECO:0007669"/>
    <property type="project" value="UniProtKB-KW"/>
</dbReference>
<accession>K6YAJ5</accession>
<dbReference type="SUPFAM" id="SSF52374">
    <property type="entry name" value="Nucleotidylyl transferase"/>
    <property type="match status" value="1"/>
</dbReference>
<feature type="domain" description="Cytidyltransferase-like" evidence="3">
    <location>
        <begin position="3"/>
        <end position="105"/>
    </location>
</feature>
<dbReference type="InterPro" id="IPR014729">
    <property type="entry name" value="Rossmann-like_a/b/a_fold"/>
</dbReference>
<sequence length="114" mass="13460">MCDRLIVGVTTDELVSQYKDKKTVIPYEERSEIIRNIQGVDCVVPQSNMDKFEAWQKYQFDVLIVGDDWYRSDKWNAIEEKLRSVNVRVFYLPYTKGTSSTKINQILDQHRIPL</sequence>
<evidence type="ECO:0000259" key="3">
    <source>
        <dbReference type="Pfam" id="PF01467"/>
    </source>
</evidence>
<dbReference type="PANTHER" id="PTHR43793:SF1">
    <property type="entry name" value="FAD SYNTHASE"/>
    <property type="match status" value="1"/>
</dbReference>
<name>K6YAJ5_9ALTE</name>
<evidence type="ECO:0000313" key="4">
    <source>
        <dbReference type="EMBL" id="GAC15217.1"/>
    </source>
</evidence>
<dbReference type="Pfam" id="PF01467">
    <property type="entry name" value="CTP_transf_like"/>
    <property type="match status" value="1"/>
</dbReference>
<evidence type="ECO:0000256" key="2">
    <source>
        <dbReference type="ARBA" id="ARBA00022695"/>
    </source>
</evidence>
<evidence type="ECO:0000256" key="1">
    <source>
        <dbReference type="ARBA" id="ARBA00022679"/>
    </source>
</evidence>
<dbReference type="PANTHER" id="PTHR43793">
    <property type="entry name" value="FAD SYNTHASE"/>
    <property type="match status" value="1"/>
</dbReference>
<gene>
    <name evidence="4" type="primary">tarD</name>
    <name evidence="4" type="ORF">GLIP_2592</name>
</gene>
<dbReference type="EMBL" id="BAEN01000049">
    <property type="protein sequence ID" value="GAC15217.1"/>
    <property type="molecule type" value="Genomic_DNA"/>
</dbReference>
<dbReference type="eggNOG" id="COG0615">
    <property type="taxonomic scope" value="Bacteria"/>
</dbReference>
<reference evidence="4 5" key="1">
    <citation type="journal article" date="2017" name="Antonie Van Leeuwenhoek">
        <title>Rhizobium rhizosphaerae sp. nov., a novel species isolated from rice rhizosphere.</title>
        <authorList>
            <person name="Zhao J.J."/>
            <person name="Zhang J."/>
            <person name="Zhang R.J."/>
            <person name="Zhang C.W."/>
            <person name="Yin H.Q."/>
            <person name="Zhang X.X."/>
        </authorList>
    </citation>
    <scope>NUCLEOTIDE SEQUENCE [LARGE SCALE GENOMIC DNA]</scope>
    <source>
        <strain evidence="4 5">E3</strain>
    </source>
</reference>
<keyword evidence="1 4" id="KW-0808">Transferase</keyword>